<feature type="region of interest" description="Disordered" evidence="1">
    <location>
        <begin position="192"/>
        <end position="224"/>
    </location>
</feature>
<organism evidence="2 3">
    <name type="scientific">Plectus sambesii</name>
    <dbReference type="NCBI Taxonomy" id="2011161"/>
    <lineage>
        <taxon>Eukaryota</taxon>
        <taxon>Metazoa</taxon>
        <taxon>Ecdysozoa</taxon>
        <taxon>Nematoda</taxon>
        <taxon>Chromadorea</taxon>
        <taxon>Plectida</taxon>
        <taxon>Plectina</taxon>
        <taxon>Plectoidea</taxon>
        <taxon>Plectidae</taxon>
        <taxon>Plectus</taxon>
    </lineage>
</organism>
<evidence type="ECO:0000313" key="2">
    <source>
        <dbReference type="Proteomes" id="UP000887566"/>
    </source>
</evidence>
<sequence length="224" mass="24364">MLVYDNSETTLFVSFVTEESSSKDVSSSTLVEGIPMWPVLHVNGPTSITSAITSISLTYTTENGIMSAPLVGMLREGCLFDWIFNGNITCEPQNTIVTLEFAFLDSSNSPLLRRVFPGFCSPPAAASATMPTITATSSPADCSNPDIVSCPMTNRQPFAVDTNFRTLTFMMEAFIRLHTLNYTDNDDSTDYDISDDHDHDGISDESDNGVGNKTTATMSTSPHR</sequence>
<proteinExistence type="predicted"/>
<keyword evidence="2" id="KW-1185">Reference proteome</keyword>
<reference evidence="3" key="1">
    <citation type="submission" date="2022-11" db="UniProtKB">
        <authorList>
            <consortium name="WormBaseParasite"/>
        </authorList>
    </citation>
    <scope>IDENTIFICATION</scope>
</reference>
<accession>A0A914UPQ5</accession>
<dbReference type="Proteomes" id="UP000887566">
    <property type="component" value="Unplaced"/>
</dbReference>
<evidence type="ECO:0000256" key="1">
    <source>
        <dbReference type="SAM" id="MobiDB-lite"/>
    </source>
</evidence>
<name>A0A914UPQ5_9BILA</name>
<protein>
    <submittedName>
        <fullName evidence="3">Uncharacterized protein</fullName>
    </submittedName>
</protein>
<feature type="compositionally biased region" description="Polar residues" evidence="1">
    <location>
        <begin position="209"/>
        <end position="224"/>
    </location>
</feature>
<dbReference type="AlphaFoldDB" id="A0A914UPQ5"/>
<evidence type="ECO:0000313" key="3">
    <source>
        <dbReference type="WBParaSite" id="PSAMB.scaffold11635size3229.g34309.t1"/>
    </source>
</evidence>
<dbReference type="WBParaSite" id="PSAMB.scaffold11635size3229.g34309.t1">
    <property type="protein sequence ID" value="PSAMB.scaffold11635size3229.g34309.t1"/>
    <property type="gene ID" value="PSAMB.scaffold11635size3229.g34309"/>
</dbReference>